<organism evidence="2 3">
    <name type="scientific">Haloarcula rubra</name>
    <dbReference type="NCBI Taxonomy" id="2487747"/>
    <lineage>
        <taxon>Archaea</taxon>
        <taxon>Methanobacteriati</taxon>
        <taxon>Methanobacteriota</taxon>
        <taxon>Stenosarchaea group</taxon>
        <taxon>Halobacteria</taxon>
        <taxon>Halobacteriales</taxon>
        <taxon>Haloarculaceae</taxon>
        <taxon>Haloarcula</taxon>
    </lineage>
</organism>
<dbReference type="GO" id="GO:0035336">
    <property type="term" value="P:long-chain fatty-acyl-CoA metabolic process"/>
    <property type="evidence" value="ECO:0007669"/>
    <property type="project" value="TreeGrafter"/>
</dbReference>
<dbReference type="CDD" id="cd05263">
    <property type="entry name" value="MupV_like_SDR_e"/>
    <property type="match status" value="1"/>
</dbReference>
<dbReference type="PANTHER" id="PTHR11011:SF45">
    <property type="entry name" value="FATTY ACYL-COA REDUCTASE CG8306-RELATED"/>
    <property type="match status" value="1"/>
</dbReference>
<protein>
    <submittedName>
        <fullName evidence="2">SDR family oxidoreductase</fullName>
    </submittedName>
</protein>
<evidence type="ECO:0000313" key="2">
    <source>
        <dbReference type="EMBL" id="MBX0323956.1"/>
    </source>
</evidence>
<name>A0AAW4PTG4_9EURY</name>
<dbReference type="EMBL" id="RKLR01000004">
    <property type="protein sequence ID" value="MBX0323956.1"/>
    <property type="molecule type" value="Genomic_DNA"/>
</dbReference>
<proteinExistence type="predicted"/>
<comment type="caution">
    <text evidence="2">The sequence shown here is derived from an EMBL/GenBank/DDBJ whole genome shotgun (WGS) entry which is preliminary data.</text>
</comment>
<evidence type="ECO:0000313" key="3">
    <source>
        <dbReference type="Proteomes" id="UP001430377"/>
    </source>
</evidence>
<dbReference type="AlphaFoldDB" id="A0AAW4PTG4"/>
<dbReference type="InterPro" id="IPR026055">
    <property type="entry name" value="FAR"/>
</dbReference>
<dbReference type="Pfam" id="PF07993">
    <property type="entry name" value="NAD_binding_4"/>
    <property type="match status" value="1"/>
</dbReference>
<dbReference type="InterPro" id="IPR036291">
    <property type="entry name" value="NAD(P)-bd_dom_sf"/>
</dbReference>
<reference evidence="2 3" key="1">
    <citation type="submission" date="2021-06" db="EMBL/GenBank/DDBJ databases">
        <title>Halomicroarcula sp. a new haloarchaeum isolated from saline soil.</title>
        <authorList>
            <person name="Duran-Viseras A."/>
            <person name="Sanchez-Porro C."/>
            <person name="Ventosa A."/>
        </authorList>
    </citation>
    <scope>NUCLEOTIDE SEQUENCE [LARGE SCALE GENOMIC DNA]</scope>
    <source>
        <strain evidence="2 3">F13</strain>
    </source>
</reference>
<dbReference type="PANTHER" id="PTHR11011">
    <property type="entry name" value="MALE STERILITY PROTEIN 2-RELATED"/>
    <property type="match status" value="1"/>
</dbReference>
<dbReference type="RefSeq" id="WP_220618916.1">
    <property type="nucleotide sequence ID" value="NZ_RKLR01000004.1"/>
</dbReference>
<evidence type="ECO:0000259" key="1">
    <source>
        <dbReference type="Pfam" id="PF07993"/>
    </source>
</evidence>
<dbReference type="GO" id="GO:0080019">
    <property type="term" value="F:alcohol-forming very long-chain fatty acyl-CoA reductase activity"/>
    <property type="evidence" value="ECO:0007669"/>
    <property type="project" value="InterPro"/>
</dbReference>
<gene>
    <name evidence="2" type="ORF">EGH21_13035</name>
</gene>
<sequence>MQFCTGFPGFLGSALVGRLLARSDDTVTCLVQPAYRETAERRAGELTDEAGVPRERVRLVEGDVTDPDLGLTAYDRLAEATATVYHLAAVYDLGVDAEVADRVNVVGTDHVLAFAEAADVERFHYVSTCYVSGRYDGTFTHADLDVGQEFHNHYERTKFEAEVAVQARMADGFPATIYRPAIAVGDSRTGETQKYDGPYYLLSLLRRQPRLAFAPAPATPDRYHLNVVPREFVVDAIAELSGRDETVGEVYQLCNPHPPTIGRLVRALGRASDRWAVPVPGTVGLSYAALSRLPRLADRLGVEPEALPYLSHATRYTDENTRRALAGTGVRCPLFEAYVDTLVAYVREHPAVDDAAMV</sequence>
<dbReference type="Gene3D" id="3.40.50.720">
    <property type="entry name" value="NAD(P)-binding Rossmann-like Domain"/>
    <property type="match status" value="1"/>
</dbReference>
<dbReference type="InterPro" id="IPR013120">
    <property type="entry name" value="FAR_NAD-bd"/>
</dbReference>
<keyword evidence="3" id="KW-1185">Reference proteome</keyword>
<dbReference type="Proteomes" id="UP001430377">
    <property type="component" value="Unassembled WGS sequence"/>
</dbReference>
<dbReference type="SUPFAM" id="SSF51735">
    <property type="entry name" value="NAD(P)-binding Rossmann-fold domains"/>
    <property type="match status" value="1"/>
</dbReference>
<feature type="domain" description="Thioester reductase (TE)" evidence="1">
    <location>
        <begin position="5"/>
        <end position="237"/>
    </location>
</feature>
<accession>A0AAW4PTG4</accession>